<evidence type="ECO:0000256" key="1">
    <source>
        <dbReference type="SAM" id="MobiDB-lite"/>
    </source>
</evidence>
<dbReference type="OrthoDB" id="508087at2759"/>
<keyword evidence="3" id="KW-1185">Reference proteome</keyword>
<accession>A0A2P6VB45</accession>
<evidence type="ECO:0000313" key="3">
    <source>
        <dbReference type="Proteomes" id="UP000239649"/>
    </source>
</evidence>
<feature type="region of interest" description="Disordered" evidence="1">
    <location>
        <begin position="138"/>
        <end position="158"/>
    </location>
</feature>
<gene>
    <name evidence="2" type="ORF">C2E20_5249</name>
</gene>
<dbReference type="AlphaFoldDB" id="A0A2P6VB45"/>
<dbReference type="Proteomes" id="UP000239649">
    <property type="component" value="Unassembled WGS sequence"/>
</dbReference>
<evidence type="ECO:0000313" key="2">
    <source>
        <dbReference type="EMBL" id="PSC71288.1"/>
    </source>
</evidence>
<dbReference type="GO" id="GO:0016853">
    <property type="term" value="F:isomerase activity"/>
    <property type="evidence" value="ECO:0007669"/>
    <property type="project" value="UniProtKB-KW"/>
</dbReference>
<keyword evidence="2" id="KW-0413">Isomerase</keyword>
<reference evidence="2 3" key="1">
    <citation type="journal article" date="2018" name="Plant J.">
        <title>Genome sequences of Chlorella sorokiniana UTEX 1602 and Micractinium conductrix SAG 241.80: implications to maltose excretion by a green alga.</title>
        <authorList>
            <person name="Arriola M.B."/>
            <person name="Velmurugan N."/>
            <person name="Zhang Y."/>
            <person name="Plunkett M.H."/>
            <person name="Hondzo H."/>
            <person name="Barney B.M."/>
        </authorList>
    </citation>
    <scope>NUCLEOTIDE SEQUENCE [LARGE SCALE GENOMIC DNA]</scope>
    <source>
        <strain evidence="2 3">SAG 241.80</strain>
    </source>
</reference>
<dbReference type="EMBL" id="LHPF02000015">
    <property type="protein sequence ID" value="PSC71288.1"/>
    <property type="molecule type" value="Genomic_DNA"/>
</dbReference>
<organism evidence="2 3">
    <name type="scientific">Micractinium conductrix</name>
    <dbReference type="NCBI Taxonomy" id="554055"/>
    <lineage>
        <taxon>Eukaryota</taxon>
        <taxon>Viridiplantae</taxon>
        <taxon>Chlorophyta</taxon>
        <taxon>core chlorophytes</taxon>
        <taxon>Trebouxiophyceae</taxon>
        <taxon>Chlorellales</taxon>
        <taxon>Chlorellaceae</taxon>
        <taxon>Chlorella clade</taxon>
        <taxon>Micractinium</taxon>
    </lineage>
</organism>
<name>A0A2P6VB45_9CHLO</name>
<comment type="caution">
    <text evidence="2">The sequence shown here is derived from an EMBL/GenBank/DDBJ whole genome shotgun (WGS) entry which is preliminary data.</text>
</comment>
<protein>
    <submittedName>
        <fullName evidence="2">Peptidylprolyl isomerase</fullName>
    </submittedName>
</protein>
<sequence>MPPITVRVAFGPASRPGAVAQELVVEAAPSDTVAELKARVAAAAGGKVTADDLKLEFGPNARNIGRQYFRDPTVNEGELRLEQYSLLAWIERFPHWVVTARLLPPTPPPPGVAIQRAAAQAEQKNPDDVVADARSTGQIPKISDLPAPWGPKPQPEQDERELMAAGYLPARYPPESSPLNDVTVA</sequence>
<proteinExistence type="predicted"/>